<dbReference type="AlphaFoldDB" id="A0A7J6QRZ0"/>
<accession>A0A7J6QRZ0</accession>
<evidence type="ECO:0000313" key="2">
    <source>
        <dbReference type="EMBL" id="KAF4710952.1"/>
    </source>
</evidence>
<feature type="transmembrane region" description="Helical" evidence="1">
    <location>
        <begin position="66"/>
        <end position="87"/>
    </location>
</feature>
<reference evidence="2 3" key="1">
    <citation type="submission" date="2020-04" db="EMBL/GenBank/DDBJ databases">
        <title>Perkinsus olseni comparative genomics.</title>
        <authorList>
            <person name="Bogema D.R."/>
        </authorList>
    </citation>
    <scope>NUCLEOTIDE SEQUENCE [LARGE SCALE GENOMIC DNA]</scope>
    <source>
        <strain evidence="2">ATCC PRA-205</strain>
    </source>
</reference>
<evidence type="ECO:0000256" key="1">
    <source>
        <dbReference type="SAM" id="Phobius"/>
    </source>
</evidence>
<feature type="transmembrane region" description="Helical" evidence="1">
    <location>
        <begin position="269"/>
        <end position="292"/>
    </location>
</feature>
<name>A0A7J6QRZ0_PEROL</name>
<proteinExistence type="predicted"/>
<dbReference type="Proteomes" id="UP000574390">
    <property type="component" value="Unassembled WGS sequence"/>
</dbReference>
<sequence>MHMLLGKGFKQSSSTAGLAKCVGLSTIALLGYGLFNYCLGQVWAVIKSSAGSIITHEVEYEHVQAAQWQMMVIMWLVGGVPGLLCYVSHWVVYGRFELIWSKSASRGTVATTTRIFALSGGLILAASSTLVKQAFNFASPADKGPVAAIVSSTVVTVSLYGHFVFRELLDREHTVLIIMAVAGMIISTVGTYVVPSAASDGHSSESHSPLGFLFAILAVFGISALTLLMRYNSIGNVATRSGYAALLLSQSCVALSIGVVLIAKDQTTLYVTGLALVTTVVGGLSQSIGIFAMNEALAYPMTSLVKVICSANPAIVLLLNLAIDGFIPGTTQLIGMSVILLAVLLSALISPKGLEVSTKEAILRHDPYGVGDSLLADSKISPI</sequence>
<evidence type="ECO:0000313" key="3">
    <source>
        <dbReference type="Proteomes" id="UP000574390"/>
    </source>
</evidence>
<feature type="transmembrane region" description="Helical" evidence="1">
    <location>
        <begin position="329"/>
        <end position="349"/>
    </location>
</feature>
<dbReference type="EMBL" id="JABANM010027658">
    <property type="protein sequence ID" value="KAF4710952.1"/>
    <property type="molecule type" value="Genomic_DNA"/>
</dbReference>
<feature type="transmembrane region" description="Helical" evidence="1">
    <location>
        <begin position="108"/>
        <end position="126"/>
    </location>
</feature>
<gene>
    <name evidence="2" type="ORF">FOZ62_008219</name>
</gene>
<protein>
    <submittedName>
        <fullName evidence="2">Uncharacterized protein</fullName>
    </submittedName>
</protein>
<comment type="caution">
    <text evidence="2">The sequence shown here is derived from an EMBL/GenBank/DDBJ whole genome shotgun (WGS) entry which is preliminary data.</text>
</comment>
<feature type="transmembrane region" description="Helical" evidence="1">
    <location>
        <begin position="243"/>
        <end position="263"/>
    </location>
</feature>
<keyword evidence="1" id="KW-0472">Membrane</keyword>
<feature type="transmembrane region" description="Helical" evidence="1">
    <location>
        <begin position="304"/>
        <end position="323"/>
    </location>
</feature>
<feature type="transmembrane region" description="Helical" evidence="1">
    <location>
        <begin position="210"/>
        <end position="231"/>
    </location>
</feature>
<feature type="transmembrane region" description="Helical" evidence="1">
    <location>
        <begin position="146"/>
        <end position="165"/>
    </location>
</feature>
<keyword evidence="1" id="KW-0812">Transmembrane</keyword>
<organism evidence="2 3">
    <name type="scientific">Perkinsus olseni</name>
    <name type="common">Perkinsus atlanticus</name>
    <dbReference type="NCBI Taxonomy" id="32597"/>
    <lineage>
        <taxon>Eukaryota</taxon>
        <taxon>Sar</taxon>
        <taxon>Alveolata</taxon>
        <taxon>Perkinsozoa</taxon>
        <taxon>Perkinsea</taxon>
        <taxon>Perkinsida</taxon>
        <taxon>Perkinsidae</taxon>
        <taxon>Perkinsus</taxon>
    </lineage>
</organism>
<feature type="transmembrane region" description="Helical" evidence="1">
    <location>
        <begin position="177"/>
        <end position="198"/>
    </location>
</feature>
<feature type="transmembrane region" description="Helical" evidence="1">
    <location>
        <begin position="21"/>
        <end position="46"/>
    </location>
</feature>
<keyword evidence="1" id="KW-1133">Transmembrane helix</keyword>